<evidence type="ECO:0000313" key="1">
    <source>
        <dbReference type="EMBL" id="KAI4830682.1"/>
    </source>
</evidence>
<dbReference type="EMBL" id="CM043787">
    <property type="protein sequence ID" value="KAI4830682.1"/>
    <property type="molecule type" value="Genomic_DNA"/>
</dbReference>
<accession>A0ACB9XV52</accession>
<evidence type="ECO:0000313" key="2">
    <source>
        <dbReference type="Proteomes" id="UP001057452"/>
    </source>
</evidence>
<dbReference type="Proteomes" id="UP001057452">
    <property type="component" value="Chromosome 3"/>
</dbReference>
<sequence>MPGVGTLTGACSLDLDIARPLFFDPALAPIQSSPPSSLDIPLPSAQLSSLDYIPREVVGPPRRFLDPGLRTDDNLLDLVPKSLWTASLGRLRRYHLPHLFPLIRTWWRQPRSSLY</sequence>
<comment type="caution">
    <text evidence="1">The sequence shown here is derived from an EMBL/GenBank/DDBJ whole genome shotgun (WGS) entry which is preliminary data.</text>
</comment>
<reference evidence="1" key="1">
    <citation type="submission" date="2022-05" db="EMBL/GenBank/DDBJ databases">
        <title>Chromosome-level genome of Chaenocephalus aceratus.</title>
        <authorList>
            <person name="Park H."/>
        </authorList>
    </citation>
    <scope>NUCLEOTIDE SEQUENCE</scope>
    <source>
        <strain evidence="1">KU_202001</strain>
    </source>
</reference>
<proteinExistence type="predicted"/>
<protein>
    <submittedName>
        <fullName evidence="1">Uncharacterized protein</fullName>
    </submittedName>
</protein>
<name>A0ACB9XV52_CHAAC</name>
<keyword evidence="2" id="KW-1185">Reference proteome</keyword>
<organism evidence="1 2">
    <name type="scientific">Chaenocephalus aceratus</name>
    <name type="common">Blackfin icefish</name>
    <name type="synonym">Chaenichthys aceratus</name>
    <dbReference type="NCBI Taxonomy" id="36190"/>
    <lineage>
        <taxon>Eukaryota</taxon>
        <taxon>Metazoa</taxon>
        <taxon>Chordata</taxon>
        <taxon>Craniata</taxon>
        <taxon>Vertebrata</taxon>
        <taxon>Euteleostomi</taxon>
        <taxon>Actinopterygii</taxon>
        <taxon>Neopterygii</taxon>
        <taxon>Teleostei</taxon>
        <taxon>Neoteleostei</taxon>
        <taxon>Acanthomorphata</taxon>
        <taxon>Eupercaria</taxon>
        <taxon>Perciformes</taxon>
        <taxon>Notothenioidei</taxon>
        <taxon>Channichthyidae</taxon>
        <taxon>Chaenocephalus</taxon>
    </lineage>
</organism>
<gene>
    <name evidence="1" type="ORF">KUCAC02_002298</name>
</gene>